<evidence type="ECO:0000256" key="1">
    <source>
        <dbReference type="SAM" id="MobiDB-lite"/>
    </source>
</evidence>
<protein>
    <submittedName>
        <fullName evidence="3">Uncharacterized protein</fullName>
    </submittedName>
</protein>
<reference evidence="3 4" key="1">
    <citation type="submission" date="2016-10" db="EMBL/GenBank/DDBJ databases">
        <authorList>
            <person name="de Groot N.N."/>
        </authorList>
    </citation>
    <scope>NUCLEOTIDE SEQUENCE [LARGE SCALE GENOMIC DNA]</scope>
    <source>
        <strain evidence="3 4">DSM 21632</strain>
    </source>
</reference>
<name>A0A1G7ZJR3_9BACI</name>
<evidence type="ECO:0000256" key="2">
    <source>
        <dbReference type="SAM" id="Phobius"/>
    </source>
</evidence>
<dbReference type="EMBL" id="FNDK01000001">
    <property type="protein sequence ID" value="SDH08796.1"/>
    <property type="molecule type" value="Genomic_DNA"/>
</dbReference>
<evidence type="ECO:0000313" key="4">
    <source>
        <dbReference type="Proteomes" id="UP000199163"/>
    </source>
</evidence>
<dbReference type="RefSeq" id="WP_091270965.1">
    <property type="nucleotide sequence ID" value="NZ_FNDK01000001.1"/>
</dbReference>
<feature type="region of interest" description="Disordered" evidence="1">
    <location>
        <begin position="1"/>
        <end position="32"/>
    </location>
</feature>
<dbReference type="STRING" id="568899.SAMN05192534_101570"/>
<gene>
    <name evidence="3" type="ORF">SAMN05192534_101570</name>
</gene>
<keyword evidence="4" id="KW-1185">Reference proteome</keyword>
<feature type="compositionally biased region" description="Basic and acidic residues" evidence="1">
    <location>
        <begin position="1"/>
        <end position="28"/>
    </location>
</feature>
<keyword evidence="2" id="KW-0812">Transmembrane</keyword>
<sequence>MAGASRQREQAETLRYQTEQKTKKRNDDDTVDVLSLPPRKKVHRKKKRIKSVTLVRVLLVVFLLIVTGVTVLAWMTLYHS</sequence>
<dbReference type="AlphaFoldDB" id="A0A1G7ZJR3"/>
<feature type="transmembrane region" description="Helical" evidence="2">
    <location>
        <begin position="54"/>
        <end position="77"/>
    </location>
</feature>
<dbReference type="Proteomes" id="UP000199163">
    <property type="component" value="Unassembled WGS sequence"/>
</dbReference>
<keyword evidence="2" id="KW-1133">Transmembrane helix</keyword>
<accession>A0A1G7ZJR3</accession>
<evidence type="ECO:0000313" key="3">
    <source>
        <dbReference type="EMBL" id="SDH08796.1"/>
    </source>
</evidence>
<proteinExistence type="predicted"/>
<keyword evidence="2" id="KW-0472">Membrane</keyword>
<organism evidence="3 4">
    <name type="scientific">Alteribacillus persepolensis</name>
    <dbReference type="NCBI Taxonomy" id="568899"/>
    <lineage>
        <taxon>Bacteria</taxon>
        <taxon>Bacillati</taxon>
        <taxon>Bacillota</taxon>
        <taxon>Bacilli</taxon>
        <taxon>Bacillales</taxon>
        <taxon>Bacillaceae</taxon>
        <taxon>Alteribacillus</taxon>
    </lineage>
</organism>